<sequence length="262" mass="29330">MHILYLPLLFLKVSATQVWNLTSRINPAFLSFFTSAFTTSSLSPARGLTFCTTSLTPSLMPKQWVIMLGSTPSTSEAYQKKSAVRAFDGFKVLELPYKQGSGDQRRFSMYLYLPDAEDGLPALVEKLCSEPGFFDRRLPQWKVAVGDFRVPSFKILYKFKVRKVLRKLGVHQLFGIGGLTGMVSPPEGQCLQVSEIFHKSFIEVNEEGIEAAATTAAVISVKGSLPVRRMDFVANHPFMFLIRENMTRTVLFIDQVLNPSTS</sequence>
<dbReference type="GO" id="GO:0004867">
    <property type="term" value="F:serine-type endopeptidase inhibitor activity"/>
    <property type="evidence" value="ECO:0007669"/>
    <property type="project" value="InterPro"/>
</dbReference>
<comment type="similarity">
    <text evidence="1 2">Belongs to the serpin family.</text>
</comment>
<dbReference type="PROSITE" id="PS00284">
    <property type="entry name" value="SERPIN"/>
    <property type="match status" value="1"/>
</dbReference>
<dbReference type="Gene3D" id="6.20.40.10">
    <property type="match status" value="1"/>
</dbReference>
<evidence type="ECO:0000256" key="2">
    <source>
        <dbReference type="RuleBase" id="RU000411"/>
    </source>
</evidence>
<dbReference type="Proteomes" id="UP000233551">
    <property type="component" value="Unassembled WGS sequence"/>
</dbReference>
<dbReference type="InterPro" id="IPR023796">
    <property type="entry name" value="Serpin_dom"/>
</dbReference>
<feature type="signal peptide" evidence="3">
    <location>
        <begin position="1"/>
        <end position="15"/>
    </location>
</feature>
<evidence type="ECO:0000313" key="5">
    <source>
        <dbReference type="EMBL" id="PKI43317.1"/>
    </source>
</evidence>
<dbReference type="Gene3D" id="2.10.310.10">
    <property type="entry name" value="Serpins superfamily"/>
    <property type="match status" value="1"/>
</dbReference>
<evidence type="ECO:0000313" key="6">
    <source>
        <dbReference type="Proteomes" id="UP000233551"/>
    </source>
</evidence>
<keyword evidence="6" id="KW-1185">Reference proteome</keyword>
<dbReference type="EMBL" id="PGOL01003058">
    <property type="protein sequence ID" value="PKI43317.1"/>
    <property type="molecule type" value="Genomic_DNA"/>
</dbReference>
<dbReference type="GO" id="GO:0005615">
    <property type="term" value="C:extracellular space"/>
    <property type="evidence" value="ECO:0007669"/>
    <property type="project" value="InterPro"/>
</dbReference>
<keyword evidence="3" id="KW-0732">Signal</keyword>
<feature type="chain" id="PRO_5014154203" description="Serpin domain-containing protein" evidence="3">
    <location>
        <begin position="16"/>
        <end position="262"/>
    </location>
</feature>
<dbReference type="STRING" id="22663.A0A2I0IH32"/>
<dbReference type="PANTHER" id="PTHR11461">
    <property type="entry name" value="SERINE PROTEASE INHIBITOR, SERPIN"/>
    <property type="match status" value="1"/>
</dbReference>
<dbReference type="Gene3D" id="2.30.39.10">
    <property type="entry name" value="Alpha-1-antitrypsin, domain 1"/>
    <property type="match status" value="1"/>
</dbReference>
<accession>A0A2I0IH32</accession>
<proteinExistence type="inferred from homology"/>
<evidence type="ECO:0000259" key="4">
    <source>
        <dbReference type="SMART" id="SM00093"/>
    </source>
</evidence>
<reference evidence="5 6" key="1">
    <citation type="submission" date="2017-11" db="EMBL/GenBank/DDBJ databases">
        <title>De-novo sequencing of pomegranate (Punica granatum L.) genome.</title>
        <authorList>
            <person name="Akparov Z."/>
            <person name="Amiraslanov A."/>
            <person name="Hajiyeva S."/>
            <person name="Abbasov M."/>
            <person name="Kaur K."/>
            <person name="Hamwieh A."/>
            <person name="Solovyev V."/>
            <person name="Salamov A."/>
            <person name="Braich B."/>
            <person name="Kosarev P."/>
            <person name="Mahmoud A."/>
            <person name="Hajiyev E."/>
            <person name="Babayeva S."/>
            <person name="Izzatullayeva V."/>
            <person name="Mammadov A."/>
            <person name="Mammadov A."/>
            <person name="Sharifova S."/>
            <person name="Ojaghi J."/>
            <person name="Eynullazada K."/>
            <person name="Bayramov B."/>
            <person name="Abdulazimova A."/>
            <person name="Shahmuradov I."/>
        </authorList>
    </citation>
    <scope>NUCLEOTIDE SEQUENCE [LARGE SCALE GENOMIC DNA]</scope>
    <source>
        <strain evidence="6">cv. AG2017</strain>
        <tissue evidence="5">Leaf</tissue>
    </source>
</reference>
<protein>
    <recommendedName>
        <fullName evidence="4">Serpin domain-containing protein</fullName>
    </recommendedName>
</protein>
<dbReference type="Pfam" id="PF00079">
    <property type="entry name" value="Serpin"/>
    <property type="match status" value="1"/>
</dbReference>
<dbReference type="SUPFAM" id="SSF56574">
    <property type="entry name" value="Serpins"/>
    <property type="match status" value="1"/>
</dbReference>
<feature type="domain" description="Serpin" evidence="4">
    <location>
        <begin position="1"/>
        <end position="259"/>
    </location>
</feature>
<dbReference type="InterPro" id="IPR036186">
    <property type="entry name" value="Serpin_sf"/>
</dbReference>
<comment type="caution">
    <text evidence="5">The sequence shown here is derived from an EMBL/GenBank/DDBJ whole genome shotgun (WGS) entry which is preliminary data.</text>
</comment>
<dbReference type="InterPro" id="IPR023795">
    <property type="entry name" value="Serpin_CS"/>
</dbReference>
<dbReference type="PANTHER" id="PTHR11461:SF211">
    <property type="entry name" value="GH10112P-RELATED"/>
    <property type="match status" value="1"/>
</dbReference>
<evidence type="ECO:0000256" key="3">
    <source>
        <dbReference type="SAM" id="SignalP"/>
    </source>
</evidence>
<name>A0A2I0IH32_PUNGR</name>
<dbReference type="InterPro" id="IPR000215">
    <property type="entry name" value="Serpin_fam"/>
</dbReference>
<gene>
    <name evidence="5" type="ORF">CRG98_036297</name>
</gene>
<organism evidence="5 6">
    <name type="scientific">Punica granatum</name>
    <name type="common">Pomegranate</name>
    <dbReference type="NCBI Taxonomy" id="22663"/>
    <lineage>
        <taxon>Eukaryota</taxon>
        <taxon>Viridiplantae</taxon>
        <taxon>Streptophyta</taxon>
        <taxon>Embryophyta</taxon>
        <taxon>Tracheophyta</taxon>
        <taxon>Spermatophyta</taxon>
        <taxon>Magnoliopsida</taxon>
        <taxon>eudicotyledons</taxon>
        <taxon>Gunneridae</taxon>
        <taxon>Pentapetalae</taxon>
        <taxon>rosids</taxon>
        <taxon>malvids</taxon>
        <taxon>Myrtales</taxon>
        <taxon>Lythraceae</taxon>
        <taxon>Punica</taxon>
    </lineage>
</organism>
<dbReference type="InterPro" id="IPR042185">
    <property type="entry name" value="Serpin_sf_2"/>
</dbReference>
<evidence type="ECO:0000256" key="1">
    <source>
        <dbReference type="ARBA" id="ARBA00009500"/>
    </source>
</evidence>
<dbReference type="AlphaFoldDB" id="A0A2I0IH32"/>
<dbReference type="SMART" id="SM00093">
    <property type="entry name" value="SERPIN"/>
    <property type="match status" value="1"/>
</dbReference>